<evidence type="ECO:0000313" key="5">
    <source>
        <dbReference type="Proteomes" id="UP000564629"/>
    </source>
</evidence>
<dbReference type="SUPFAM" id="SSF52540">
    <property type="entry name" value="P-loop containing nucleoside triphosphate hydrolases"/>
    <property type="match status" value="1"/>
</dbReference>
<dbReference type="EMBL" id="JACHDN010000001">
    <property type="protein sequence ID" value="MBB5474513.1"/>
    <property type="molecule type" value="Genomic_DNA"/>
</dbReference>
<reference evidence="2 4" key="1">
    <citation type="submission" date="2019-07" db="EMBL/GenBank/DDBJ databases">
        <title>Whole genome shotgun sequence of Cellulomonas hominis NBRC 16055.</title>
        <authorList>
            <person name="Hosoyama A."/>
            <person name="Uohara A."/>
            <person name="Ohji S."/>
            <person name="Ichikawa N."/>
        </authorList>
    </citation>
    <scope>NUCLEOTIDE SEQUENCE [LARGE SCALE GENOMIC DNA]</scope>
    <source>
        <strain evidence="2 4">NBRC 16055</strain>
    </source>
</reference>
<feature type="domain" description="Double-GTPase 2" evidence="1">
    <location>
        <begin position="9"/>
        <end position="176"/>
    </location>
</feature>
<protein>
    <submittedName>
        <fullName evidence="2 3">ATP-binding protein</fullName>
    </submittedName>
</protein>
<sequence length="382" mass="42938">MSLKLKDQHIAVFGERGSGKTVLISSFYGMTQDPSYDTSLYAVRSESTKQGNALLANYLQMLEDDTPPLSTAAGDAQSFTFVLDLTGEARPKEFDGLRLVWHDYPGEWFTEDPSTQDPEELEVRVRTFRNLMRSDVAFVLVDGQKLLDYAGQEEKYLKLLLADLRNELLNRKDQILLDGEKQERFPRIWVFALSKADLHPDMDVQRFRNLMVKKAQGDMAALGDALKEFVTTDEALSIGEDFILLSSAKFEPGAIRVHERVGLDLILPVATVLPLERVAQWARKYDISAKVLASLVENIDDYLPKLMTALQIVATKIPKVGPLVSLWLIPALEQLEPVAKDQLEHAYRAALARKDYGAATLARFGRDLAEGEERKVLRRGGQ</sequence>
<dbReference type="InterPro" id="IPR027417">
    <property type="entry name" value="P-loop_NTPase"/>
</dbReference>
<keyword evidence="4" id="KW-1185">Reference proteome</keyword>
<dbReference type="AlphaFoldDB" id="A0A511FEB4"/>
<evidence type="ECO:0000313" key="2">
    <source>
        <dbReference type="EMBL" id="GEL47581.1"/>
    </source>
</evidence>
<dbReference type="Gene3D" id="3.40.50.300">
    <property type="entry name" value="P-loop containing nucleotide triphosphate hydrolases"/>
    <property type="match status" value="1"/>
</dbReference>
<comment type="caution">
    <text evidence="2">The sequence shown here is derived from an EMBL/GenBank/DDBJ whole genome shotgun (WGS) entry which is preliminary data.</text>
</comment>
<name>A0A511FEB4_9CELL</name>
<dbReference type="RefSeq" id="WP_146838800.1">
    <property type="nucleotide sequence ID" value="NZ_BJVQ01000041.1"/>
</dbReference>
<proteinExistence type="predicted"/>
<dbReference type="Proteomes" id="UP000321723">
    <property type="component" value="Unassembled WGS sequence"/>
</dbReference>
<evidence type="ECO:0000313" key="4">
    <source>
        <dbReference type="Proteomes" id="UP000321723"/>
    </source>
</evidence>
<keyword evidence="2" id="KW-0547">Nucleotide-binding</keyword>
<keyword evidence="2" id="KW-0067">ATP-binding</keyword>
<dbReference type="InterPro" id="IPR045528">
    <property type="entry name" value="DO-GTPase2"/>
</dbReference>
<dbReference type="Pfam" id="PF19993">
    <property type="entry name" value="DO-GTPase2"/>
    <property type="match status" value="1"/>
</dbReference>
<accession>A0A511FEB4</accession>
<evidence type="ECO:0000259" key="1">
    <source>
        <dbReference type="Pfam" id="PF19993"/>
    </source>
</evidence>
<gene>
    <name evidence="2" type="ORF">CHO01_26970</name>
    <name evidence="3" type="ORF">HNR08_003249</name>
</gene>
<organism evidence="2 4">
    <name type="scientific">Cellulomonas hominis</name>
    <dbReference type="NCBI Taxonomy" id="156981"/>
    <lineage>
        <taxon>Bacteria</taxon>
        <taxon>Bacillati</taxon>
        <taxon>Actinomycetota</taxon>
        <taxon>Actinomycetes</taxon>
        <taxon>Micrococcales</taxon>
        <taxon>Cellulomonadaceae</taxon>
        <taxon>Cellulomonas</taxon>
    </lineage>
</organism>
<dbReference type="GO" id="GO:0005524">
    <property type="term" value="F:ATP binding"/>
    <property type="evidence" value="ECO:0007669"/>
    <property type="project" value="UniProtKB-KW"/>
</dbReference>
<reference evidence="3 5" key="2">
    <citation type="submission" date="2020-08" db="EMBL/GenBank/DDBJ databases">
        <title>Sequencing the genomes of 1000 actinobacteria strains.</title>
        <authorList>
            <person name="Klenk H.-P."/>
        </authorList>
    </citation>
    <scope>NUCLEOTIDE SEQUENCE [LARGE SCALE GENOMIC DNA]</scope>
    <source>
        <strain evidence="3 5">DSM 9581</strain>
    </source>
</reference>
<dbReference type="OrthoDB" id="4476065at2"/>
<dbReference type="EMBL" id="BJVQ01000041">
    <property type="protein sequence ID" value="GEL47581.1"/>
    <property type="molecule type" value="Genomic_DNA"/>
</dbReference>
<dbReference type="Proteomes" id="UP000564629">
    <property type="component" value="Unassembled WGS sequence"/>
</dbReference>
<evidence type="ECO:0000313" key="3">
    <source>
        <dbReference type="EMBL" id="MBB5474513.1"/>
    </source>
</evidence>